<name>A0AAF0QYX9_SOLVR</name>
<reference evidence="1" key="1">
    <citation type="submission" date="2023-08" db="EMBL/GenBank/DDBJ databases">
        <title>A de novo genome assembly of Solanum verrucosum Schlechtendal, a Mexican diploid species geographically isolated from the other diploid A-genome species in potato relatives.</title>
        <authorList>
            <person name="Hosaka K."/>
        </authorList>
    </citation>
    <scope>NUCLEOTIDE SEQUENCE</scope>
    <source>
        <tissue evidence="1">Young leaves</tissue>
    </source>
</reference>
<keyword evidence="2" id="KW-1185">Reference proteome</keyword>
<dbReference type="EMBL" id="CP133616">
    <property type="protein sequence ID" value="WMV31340.1"/>
    <property type="molecule type" value="Genomic_DNA"/>
</dbReference>
<evidence type="ECO:0000313" key="1">
    <source>
        <dbReference type="EMBL" id="WMV31340.1"/>
    </source>
</evidence>
<proteinExistence type="predicted"/>
<accession>A0AAF0QYX9</accession>
<dbReference type="Proteomes" id="UP001234989">
    <property type="component" value="Chromosome 5"/>
</dbReference>
<evidence type="ECO:0000313" key="2">
    <source>
        <dbReference type="Proteomes" id="UP001234989"/>
    </source>
</evidence>
<protein>
    <submittedName>
        <fullName evidence="1">Uncharacterized protein</fullName>
    </submittedName>
</protein>
<gene>
    <name evidence="1" type="ORF">MTR67_024725</name>
</gene>
<sequence length="27" mass="3210">MGFQIMINLQRFIVHQPKTILDIVILK</sequence>
<dbReference type="AlphaFoldDB" id="A0AAF0QYX9"/>
<organism evidence="1 2">
    <name type="scientific">Solanum verrucosum</name>
    <dbReference type="NCBI Taxonomy" id="315347"/>
    <lineage>
        <taxon>Eukaryota</taxon>
        <taxon>Viridiplantae</taxon>
        <taxon>Streptophyta</taxon>
        <taxon>Embryophyta</taxon>
        <taxon>Tracheophyta</taxon>
        <taxon>Spermatophyta</taxon>
        <taxon>Magnoliopsida</taxon>
        <taxon>eudicotyledons</taxon>
        <taxon>Gunneridae</taxon>
        <taxon>Pentapetalae</taxon>
        <taxon>asterids</taxon>
        <taxon>lamiids</taxon>
        <taxon>Solanales</taxon>
        <taxon>Solanaceae</taxon>
        <taxon>Solanoideae</taxon>
        <taxon>Solaneae</taxon>
        <taxon>Solanum</taxon>
    </lineage>
</organism>